<dbReference type="Proteomes" id="UP001204851">
    <property type="component" value="Unassembled WGS sequence"/>
</dbReference>
<dbReference type="Pfam" id="PF11306">
    <property type="entry name" value="DUF3108"/>
    <property type="match status" value="1"/>
</dbReference>
<gene>
    <name evidence="2" type="ORF">M0L44_03360</name>
</gene>
<feature type="region of interest" description="Disordered" evidence="1">
    <location>
        <begin position="43"/>
        <end position="77"/>
    </location>
</feature>
<name>A0ABT1BK01_9BURK</name>
<evidence type="ECO:0000313" key="3">
    <source>
        <dbReference type="Proteomes" id="UP001204851"/>
    </source>
</evidence>
<sequence>MVVLHLWVVQRVWQSRLGAGAADKPPATIDVAFVQALAPMQPPVAAAPAPPRPRRSALAAPRRAASSPEVPASAPELGASSVAAEAPGAVDVVQREPEMPAPEVNEPAPAASAAASPASAASAALAFDWPPSTRLSYTVSGSYRGPVEGAAKVEWRRQDSHYQVRVTVGVAAVVERRMLSDGELTPEGLKPHRYDQETDIPLRGTQRETVRFEGDTIALANGKTVPTMPGVQDAASQFVQLTWYFLTHPERLQPGQEVSFPLALPRRAASWRYQVLPPEPLALKVGALWAYPLKPLPGSLKPNEVAVQMWIAPTLQYLPVRITMNWRDEAMLDMVLDGAPLQAAH</sequence>
<dbReference type="EMBL" id="JAMXMC010000002">
    <property type="protein sequence ID" value="MCO5975762.1"/>
    <property type="molecule type" value="Genomic_DNA"/>
</dbReference>
<dbReference type="InterPro" id="IPR021457">
    <property type="entry name" value="DUF3108"/>
</dbReference>
<feature type="compositionally biased region" description="Low complexity" evidence="1">
    <location>
        <begin position="56"/>
        <end position="76"/>
    </location>
</feature>
<keyword evidence="3" id="KW-1185">Reference proteome</keyword>
<evidence type="ECO:0000256" key="1">
    <source>
        <dbReference type="SAM" id="MobiDB-lite"/>
    </source>
</evidence>
<protein>
    <submittedName>
        <fullName evidence="2">DUF3108 domain-containing protein</fullName>
    </submittedName>
</protein>
<proteinExistence type="predicted"/>
<evidence type="ECO:0000313" key="2">
    <source>
        <dbReference type="EMBL" id="MCO5975762.1"/>
    </source>
</evidence>
<organism evidence="2 3">
    <name type="scientific">Ideonella oryzae</name>
    <dbReference type="NCBI Taxonomy" id="2937441"/>
    <lineage>
        <taxon>Bacteria</taxon>
        <taxon>Pseudomonadati</taxon>
        <taxon>Pseudomonadota</taxon>
        <taxon>Betaproteobacteria</taxon>
        <taxon>Burkholderiales</taxon>
        <taxon>Sphaerotilaceae</taxon>
        <taxon>Ideonella</taxon>
    </lineage>
</organism>
<reference evidence="2 3" key="1">
    <citation type="submission" date="2022-06" db="EMBL/GenBank/DDBJ databases">
        <title>Ideonella sp. NS12-5 Genome sequencing and assembly.</title>
        <authorList>
            <person name="Jung Y."/>
        </authorList>
    </citation>
    <scope>NUCLEOTIDE SEQUENCE [LARGE SCALE GENOMIC DNA]</scope>
    <source>
        <strain evidence="2 3">NS12-5</strain>
    </source>
</reference>
<comment type="caution">
    <text evidence="2">The sequence shown here is derived from an EMBL/GenBank/DDBJ whole genome shotgun (WGS) entry which is preliminary data.</text>
</comment>
<dbReference type="RefSeq" id="WP_252768198.1">
    <property type="nucleotide sequence ID" value="NZ_JAMXMC010000002.1"/>
</dbReference>
<accession>A0ABT1BK01</accession>